<proteinExistence type="predicted"/>
<reference evidence="2" key="1">
    <citation type="submission" date="2011-05" db="EMBL/GenBank/DDBJ databases">
        <authorList>
            <person name="Richards S.R."/>
            <person name="Qu J."/>
            <person name="Jiang H."/>
            <person name="Jhangiani S.N."/>
            <person name="Agravi P."/>
            <person name="Goodspeed R."/>
            <person name="Gross S."/>
            <person name="Mandapat C."/>
            <person name="Jackson L."/>
            <person name="Mathew T."/>
            <person name="Pu L."/>
            <person name="Thornton R."/>
            <person name="Saada N."/>
            <person name="Wilczek-Boney K.B."/>
            <person name="Lee S."/>
            <person name="Kovar C."/>
            <person name="Wu Y."/>
            <person name="Scherer S.E."/>
            <person name="Worley K.C."/>
            <person name="Muzny D.M."/>
            <person name="Gibbs R."/>
        </authorList>
    </citation>
    <scope>NUCLEOTIDE SEQUENCE</scope>
    <source>
        <strain evidence="2">Brora</strain>
    </source>
</reference>
<sequence length="189" mass="21233">MNELAIRNKTLILGGILSCECRHLKRIYVECCLGCSSMLLFHAKEDIFTNQCTAVHDPGIQASNSKCNNHYQIDHLLGLGWLSRSTPLSELLVFLVCFPSWIVPSPFRNGLINDKKRKLLSLFLWPLLDHNLRSKQCKLESLLKASFADVQTLAQPQISSAFKIFSTHTCSDFTLASINNCHAIDIPSD</sequence>
<organism evidence="1 2">
    <name type="scientific">Strigamia maritima</name>
    <name type="common">European centipede</name>
    <name type="synonym">Geophilus maritimus</name>
    <dbReference type="NCBI Taxonomy" id="126957"/>
    <lineage>
        <taxon>Eukaryota</taxon>
        <taxon>Metazoa</taxon>
        <taxon>Ecdysozoa</taxon>
        <taxon>Arthropoda</taxon>
        <taxon>Myriapoda</taxon>
        <taxon>Chilopoda</taxon>
        <taxon>Pleurostigmophora</taxon>
        <taxon>Geophilomorpha</taxon>
        <taxon>Linotaeniidae</taxon>
        <taxon>Strigamia</taxon>
    </lineage>
</organism>
<evidence type="ECO:0000313" key="1">
    <source>
        <dbReference type="EnsemblMetazoa" id="SMAR008012-PA"/>
    </source>
</evidence>
<accession>T1J354</accession>
<keyword evidence="2" id="KW-1185">Reference proteome</keyword>
<dbReference type="EnsemblMetazoa" id="SMAR008012-RA">
    <property type="protein sequence ID" value="SMAR008012-PA"/>
    <property type="gene ID" value="SMAR008012"/>
</dbReference>
<evidence type="ECO:0000313" key="2">
    <source>
        <dbReference type="Proteomes" id="UP000014500"/>
    </source>
</evidence>
<protein>
    <submittedName>
        <fullName evidence="1">Uncharacterized protein</fullName>
    </submittedName>
</protein>
<dbReference type="EMBL" id="JH431820">
    <property type="status" value="NOT_ANNOTATED_CDS"/>
    <property type="molecule type" value="Genomic_DNA"/>
</dbReference>
<dbReference type="Proteomes" id="UP000014500">
    <property type="component" value="Unassembled WGS sequence"/>
</dbReference>
<dbReference type="HOGENOM" id="CLU_1436121_0_0_1"/>
<reference evidence="1" key="2">
    <citation type="submission" date="2015-02" db="UniProtKB">
        <authorList>
            <consortium name="EnsemblMetazoa"/>
        </authorList>
    </citation>
    <scope>IDENTIFICATION</scope>
</reference>
<dbReference type="AlphaFoldDB" id="T1J354"/>
<name>T1J354_STRMM</name>